<reference evidence="2" key="1">
    <citation type="submission" date="2016-10" db="EMBL/GenBank/DDBJ databases">
        <authorList>
            <person name="Varghese N."/>
            <person name="Submissions S."/>
        </authorList>
    </citation>
    <scope>NUCLEOTIDE SEQUENCE [LARGE SCALE GENOMIC DNA]</scope>
    <source>
        <strain evidence="2">BL9</strain>
    </source>
</reference>
<evidence type="ECO:0000313" key="2">
    <source>
        <dbReference type="Proteomes" id="UP000198538"/>
    </source>
</evidence>
<evidence type="ECO:0000313" key="1">
    <source>
        <dbReference type="EMBL" id="SCZ13199.1"/>
    </source>
</evidence>
<dbReference type="RefSeq" id="WP_090924805.1">
    <property type="nucleotide sequence ID" value="NZ_FMVM01000028.1"/>
</dbReference>
<gene>
    <name evidence="1" type="ORF">SAMN05720606_12857</name>
</gene>
<dbReference type="Proteomes" id="UP000198538">
    <property type="component" value="Unassembled WGS sequence"/>
</dbReference>
<name>A0A1G5LLZ9_9BACL</name>
<dbReference type="AlphaFoldDB" id="A0A1G5LLZ9"/>
<protein>
    <submittedName>
        <fullName evidence="1">Oligoendopeptidase F</fullName>
    </submittedName>
</protein>
<organism evidence="1 2">
    <name type="scientific">Paenibacillus polysaccharolyticus</name>
    <dbReference type="NCBI Taxonomy" id="582692"/>
    <lineage>
        <taxon>Bacteria</taxon>
        <taxon>Bacillati</taxon>
        <taxon>Bacillota</taxon>
        <taxon>Bacilli</taxon>
        <taxon>Bacillales</taxon>
        <taxon>Paenibacillaceae</taxon>
        <taxon>Paenibacillus</taxon>
    </lineage>
</organism>
<dbReference type="STRING" id="582692.SAMN05720606_12857"/>
<dbReference type="SUPFAM" id="SSF55486">
    <property type="entry name" value="Metalloproteases ('zincins'), catalytic domain"/>
    <property type="match status" value="1"/>
</dbReference>
<dbReference type="InterPro" id="IPR042088">
    <property type="entry name" value="OligoPept_F_C"/>
</dbReference>
<dbReference type="EMBL" id="FMVM01000028">
    <property type="protein sequence ID" value="SCZ13199.1"/>
    <property type="molecule type" value="Genomic_DNA"/>
</dbReference>
<dbReference type="Gene3D" id="1.10.287.830">
    <property type="entry name" value="putative peptidase helix hairpin domain like"/>
    <property type="match status" value="1"/>
</dbReference>
<sequence length="721" mass="85244">MKKSIEREIKLRIPSREQFNKLVNWEGEEFGGWEANFKLSRRTIHLDTVYFDLAKHGFSLSLIPNLNIENSKQNKLVLKQQLSKYDKQELIYEFDNEDGHISEHIKKILPFDLKETIEPIFIINQIRHKRGMIVNRKSLYISIDEVHYLNIKDINAIVDTLFVCELESSERIQEDLLSVNEFQPLIEIIQKKFDAKLSNISKYDYAKSILDSGIWKTSNLYNSDEQWQDKFIYLKNRLNTAITTGTTDKDKVKEITLELDHLVNFSKVTYYNNLVSELYRKRLNQSLGLRDIWFKFINSEKIETYTDSEEIIYRKIFNDIYNKDINFDNINDSHNNSFKLTKENYSSFLSSTDHTLRKNAFENLYKSYNQYKNVISSCLDGIITFNKQSHLQYSVTDESLRKELLEFIMQQNNRNIKTLHQYMELRKQKLKSNRYSITDIQFPINHESLNISYRDAQNMILEAFSVLDLTYQNQIKFFFSKGFIDITNSKNKRSGSYLIDAVSPNWPFISINFQSDLQSLISLAHELGHAIANIGLPAGQSYRSVPQLTAEIHASIFESIFMHYVENNLSPSLYLDMYLEKFRANYFRSMLLSEFEILIYEIKRSQKVTLNSEVLSKHYNEMLLKYYGSNVELPKFISLEWTKVPFFYNNPKSIIAYPIAFIIGEFIAQKILNNEFDMKSFLEKSSSKDTYQLLTDFNIDLLQEEIYLNFFNKFKELQSKY</sequence>
<dbReference type="Gene3D" id="1.10.1370.20">
    <property type="entry name" value="Oligoendopeptidase f, C-terminal domain"/>
    <property type="match status" value="1"/>
</dbReference>
<accession>A0A1G5LLZ9</accession>
<keyword evidence="2" id="KW-1185">Reference proteome</keyword>
<proteinExistence type="predicted"/>